<protein>
    <recommendedName>
        <fullName evidence="4">Dirigent protein</fullName>
    </recommendedName>
</protein>
<dbReference type="InterPro" id="IPR004265">
    <property type="entry name" value="Dirigent"/>
</dbReference>
<comment type="subcellular location">
    <subcellularLocation>
        <location evidence="4">Secreted</location>
        <location evidence="4">Extracellular space</location>
        <location evidence="4">Apoplast</location>
    </subcellularLocation>
</comment>
<accession>A0AAD5Z881</accession>
<evidence type="ECO:0000256" key="2">
    <source>
        <dbReference type="ARBA" id="ARBA00011738"/>
    </source>
</evidence>
<dbReference type="GO" id="GO:0048046">
    <property type="term" value="C:apoplast"/>
    <property type="evidence" value="ECO:0007669"/>
    <property type="project" value="UniProtKB-SubCell"/>
</dbReference>
<sequence length="169" mass="19123">MVKPTFRTAPVRNALPQNELYFHLYLHHTHRGPHRNQARILDRGLPNSFGSITVNDWPLYDGLGSNAKVIAHAQGLHMQTAVRSHQSWYNSFSIMFEDARFKGSTLQVMGPVVREGEWAVVGGTGQFSLAQGVIYKKFLEQRSDENIVELDIHAFYTPLHTCTCWTLGA</sequence>
<dbReference type="PANTHER" id="PTHR21495">
    <property type="entry name" value="NUCLEOPORIN-RELATED"/>
    <property type="match status" value="1"/>
</dbReference>
<comment type="caution">
    <text evidence="5">The sequence shown here is derived from an EMBL/GenBank/DDBJ whole genome shotgun (WGS) entry which is preliminary data.</text>
</comment>
<evidence type="ECO:0000313" key="6">
    <source>
        <dbReference type="Proteomes" id="UP001210211"/>
    </source>
</evidence>
<proteinExistence type="inferred from homology"/>
<evidence type="ECO:0000256" key="1">
    <source>
        <dbReference type="ARBA" id="ARBA00010746"/>
    </source>
</evidence>
<keyword evidence="6" id="KW-1185">Reference proteome</keyword>
<evidence type="ECO:0000256" key="3">
    <source>
        <dbReference type="ARBA" id="ARBA00022525"/>
    </source>
</evidence>
<comment type="function">
    <text evidence="4">Dirigent proteins impart stereoselectivity on the phenoxy radical-coupling reaction, yielding optically active lignans from two molecules of coniferyl alcohol in the biosynthesis of lignans, flavonolignans, and alkaloids and thus plays a central role in plant secondary metabolism.</text>
</comment>
<comment type="subunit">
    <text evidence="2 4">Homodimer.</text>
</comment>
<organism evidence="5 6">
    <name type="scientific">Rhynchospora tenuis</name>
    <dbReference type="NCBI Taxonomy" id="198213"/>
    <lineage>
        <taxon>Eukaryota</taxon>
        <taxon>Viridiplantae</taxon>
        <taxon>Streptophyta</taxon>
        <taxon>Embryophyta</taxon>
        <taxon>Tracheophyta</taxon>
        <taxon>Spermatophyta</taxon>
        <taxon>Magnoliopsida</taxon>
        <taxon>Liliopsida</taxon>
        <taxon>Poales</taxon>
        <taxon>Cyperaceae</taxon>
        <taxon>Cyperoideae</taxon>
        <taxon>Rhynchosporeae</taxon>
        <taxon>Rhynchospora</taxon>
    </lineage>
</organism>
<dbReference type="EMBL" id="JAMRDG010000002">
    <property type="protein sequence ID" value="KAJ3688677.1"/>
    <property type="molecule type" value="Genomic_DNA"/>
</dbReference>
<reference evidence="5 6" key="1">
    <citation type="journal article" date="2022" name="Cell">
        <title>Repeat-based holocentromeres influence genome architecture and karyotype evolution.</title>
        <authorList>
            <person name="Hofstatter P.G."/>
            <person name="Thangavel G."/>
            <person name="Lux T."/>
            <person name="Neumann P."/>
            <person name="Vondrak T."/>
            <person name="Novak P."/>
            <person name="Zhang M."/>
            <person name="Costa L."/>
            <person name="Castellani M."/>
            <person name="Scott A."/>
            <person name="Toegelov H."/>
            <person name="Fuchs J."/>
            <person name="Mata-Sucre Y."/>
            <person name="Dias Y."/>
            <person name="Vanzela A.L.L."/>
            <person name="Huettel B."/>
            <person name="Almeida C.C.S."/>
            <person name="Simkova H."/>
            <person name="Souza G."/>
            <person name="Pedrosa-Harand A."/>
            <person name="Macas J."/>
            <person name="Mayer K.F.X."/>
            <person name="Houben A."/>
            <person name="Marques A."/>
        </authorList>
    </citation>
    <scope>NUCLEOTIDE SEQUENCE [LARGE SCALE GENOMIC DNA]</scope>
    <source>
        <strain evidence="5">RhyTen1mFocal</strain>
    </source>
</reference>
<dbReference type="GO" id="GO:0009699">
    <property type="term" value="P:phenylpropanoid biosynthetic process"/>
    <property type="evidence" value="ECO:0007669"/>
    <property type="project" value="UniProtKB-ARBA"/>
</dbReference>
<name>A0AAD5Z881_9POAL</name>
<dbReference type="Proteomes" id="UP001210211">
    <property type="component" value="Unassembled WGS sequence"/>
</dbReference>
<dbReference type="AlphaFoldDB" id="A0AAD5Z881"/>
<gene>
    <name evidence="5" type="ORF">LUZ61_017841</name>
</gene>
<keyword evidence="4" id="KW-0052">Apoplast</keyword>
<dbReference type="Pfam" id="PF03018">
    <property type="entry name" value="Dirigent"/>
    <property type="match status" value="1"/>
</dbReference>
<dbReference type="InterPro" id="IPR044859">
    <property type="entry name" value="Allene_oxi_cyc_Dirigent"/>
</dbReference>
<keyword evidence="3 4" id="KW-0964">Secreted</keyword>
<evidence type="ECO:0000256" key="4">
    <source>
        <dbReference type="RuleBase" id="RU363099"/>
    </source>
</evidence>
<evidence type="ECO:0000313" key="5">
    <source>
        <dbReference type="EMBL" id="KAJ3688677.1"/>
    </source>
</evidence>
<dbReference type="Gene3D" id="2.40.480.10">
    <property type="entry name" value="Allene oxide cyclase-like"/>
    <property type="match status" value="1"/>
</dbReference>
<comment type="similarity">
    <text evidence="1 4">Belongs to the plant dirigent protein family.</text>
</comment>